<evidence type="ECO:0000313" key="11">
    <source>
        <dbReference type="Proteomes" id="UP000295075"/>
    </source>
</evidence>
<dbReference type="InterPro" id="IPR000209">
    <property type="entry name" value="Peptidase_S8/S53_dom"/>
</dbReference>
<name>A0A4R4PML2_9ACTN</name>
<dbReference type="SUPFAM" id="SSF50494">
    <property type="entry name" value="Trypsin-like serine proteases"/>
    <property type="match status" value="1"/>
</dbReference>
<evidence type="ECO:0000256" key="3">
    <source>
        <dbReference type="ARBA" id="ARBA00022801"/>
    </source>
</evidence>
<organism evidence="10 11">
    <name type="scientific">Kribbella albertanoniae</name>
    <dbReference type="NCBI Taxonomy" id="1266829"/>
    <lineage>
        <taxon>Bacteria</taxon>
        <taxon>Bacillati</taxon>
        <taxon>Actinomycetota</taxon>
        <taxon>Actinomycetes</taxon>
        <taxon>Propionibacteriales</taxon>
        <taxon>Kribbellaceae</taxon>
        <taxon>Kribbella</taxon>
    </lineage>
</organism>
<dbReference type="InterPro" id="IPR015500">
    <property type="entry name" value="Peptidase_S8_subtilisin-rel"/>
</dbReference>
<dbReference type="Gene3D" id="3.40.50.200">
    <property type="entry name" value="Peptidase S8/S53 domain"/>
    <property type="match status" value="1"/>
</dbReference>
<feature type="active site" description="Charge relay system" evidence="5">
    <location>
        <position position="198"/>
    </location>
</feature>
<dbReference type="CDD" id="cd00146">
    <property type="entry name" value="PKD"/>
    <property type="match status" value="1"/>
</dbReference>
<evidence type="ECO:0000259" key="8">
    <source>
        <dbReference type="PROSITE" id="PS50093"/>
    </source>
</evidence>
<dbReference type="InterPro" id="IPR036852">
    <property type="entry name" value="Peptidase_S8/S53_dom_sf"/>
</dbReference>
<proteinExistence type="inferred from homology"/>
<dbReference type="GO" id="GO:0005975">
    <property type="term" value="P:carbohydrate metabolic process"/>
    <property type="evidence" value="ECO:0007669"/>
    <property type="project" value="UniProtKB-ARBA"/>
</dbReference>
<gene>
    <name evidence="10" type="ORF">E1261_28850</name>
</gene>
<keyword evidence="11" id="KW-1185">Reference proteome</keyword>
<dbReference type="OrthoDB" id="3657335at2"/>
<feature type="domain" description="PKD" evidence="8">
    <location>
        <begin position="660"/>
        <end position="731"/>
    </location>
</feature>
<dbReference type="Pfam" id="PF00082">
    <property type="entry name" value="Peptidase_S8"/>
    <property type="match status" value="1"/>
</dbReference>
<dbReference type="RefSeq" id="WP_132412002.1">
    <property type="nucleotide sequence ID" value="NZ_SMKA01000168.1"/>
</dbReference>
<feature type="domain" description="Peptidase S1" evidence="9">
    <location>
        <begin position="422"/>
        <end position="653"/>
    </location>
</feature>
<dbReference type="PROSITE" id="PS50240">
    <property type="entry name" value="TRYPSIN_DOM"/>
    <property type="match status" value="1"/>
</dbReference>
<dbReference type="Proteomes" id="UP000295075">
    <property type="component" value="Unassembled WGS sequence"/>
</dbReference>
<comment type="similarity">
    <text evidence="1 5 6">Belongs to the peptidase S8 family.</text>
</comment>
<dbReference type="CDD" id="cd04077">
    <property type="entry name" value="Peptidases_S8_PCSK9_ProteinaseK_like"/>
    <property type="match status" value="1"/>
</dbReference>
<protein>
    <submittedName>
        <fullName evidence="10">Trypsin-like serine protease</fullName>
    </submittedName>
</protein>
<keyword evidence="3 5" id="KW-0378">Hydrolase</keyword>
<feature type="signal peptide" evidence="7">
    <location>
        <begin position="1"/>
        <end position="30"/>
    </location>
</feature>
<dbReference type="PROSITE" id="PS50093">
    <property type="entry name" value="PKD"/>
    <property type="match status" value="1"/>
</dbReference>
<dbReference type="Pfam" id="PF00089">
    <property type="entry name" value="Trypsin"/>
    <property type="match status" value="1"/>
</dbReference>
<dbReference type="PANTHER" id="PTHR43806">
    <property type="entry name" value="PEPTIDASE S8"/>
    <property type="match status" value="1"/>
</dbReference>
<evidence type="ECO:0000256" key="1">
    <source>
        <dbReference type="ARBA" id="ARBA00011073"/>
    </source>
</evidence>
<dbReference type="Pfam" id="PF18911">
    <property type="entry name" value="PKD_4"/>
    <property type="match status" value="1"/>
</dbReference>
<keyword evidence="4 5" id="KW-0720">Serine protease</keyword>
<dbReference type="InterPro" id="IPR050131">
    <property type="entry name" value="Peptidase_S8_subtilisin-like"/>
</dbReference>
<dbReference type="GO" id="GO:0006508">
    <property type="term" value="P:proteolysis"/>
    <property type="evidence" value="ECO:0007669"/>
    <property type="project" value="UniProtKB-KW"/>
</dbReference>
<dbReference type="SUPFAM" id="SSF52743">
    <property type="entry name" value="Subtilisin-like"/>
    <property type="match status" value="1"/>
</dbReference>
<dbReference type="PRINTS" id="PR00723">
    <property type="entry name" value="SUBTILISIN"/>
</dbReference>
<dbReference type="InterPro" id="IPR034193">
    <property type="entry name" value="PCSK9_ProteinaseK-like"/>
</dbReference>
<dbReference type="PROSITE" id="PS00136">
    <property type="entry name" value="SUBTILASE_ASP"/>
    <property type="match status" value="1"/>
</dbReference>
<dbReference type="SMART" id="SM00020">
    <property type="entry name" value="Tryp_SPc"/>
    <property type="match status" value="1"/>
</dbReference>
<comment type="caution">
    <text evidence="10">The sequence shown here is derived from an EMBL/GenBank/DDBJ whole genome shotgun (WGS) entry which is preliminary data.</text>
</comment>
<feature type="active site" description="Charge relay system" evidence="5">
    <location>
        <position position="165"/>
    </location>
</feature>
<dbReference type="InterPro" id="IPR001254">
    <property type="entry name" value="Trypsin_dom"/>
</dbReference>
<dbReference type="InterPro" id="IPR022398">
    <property type="entry name" value="Peptidase_S8_His-AS"/>
</dbReference>
<keyword evidence="2 5" id="KW-0645">Protease</keyword>
<evidence type="ECO:0000256" key="7">
    <source>
        <dbReference type="SAM" id="SignalP"/>
    </source>
</evidence>
<dbReference type="Gene3D" id="2.40.10.10">
    <property type="entry name" value="Trypsin-like serine proteases"/>
    <property type="match status" value="1"/>
</dbReference>
<dbReference type="SMART" id="SM00089">
    <property type="entry name" value="PKD"/>
    <property type="match status" value="1"/>
</dbReference>
<dbReference type="PROSITE" id="PS00138">
    <property type="entry name" value="SUBTILASE_SER"/>
    <property type="match status" value="1"/>
</dbReference>
<dbReference type="InterPro" id="IPR023827">
    <property type="entry name" value="Peptidase_S8_Asp-AS"/>
</dbReference>
<dbReference type="InterPro" id="IPR013783">
    <property type="entry name" value="Ig-like_fold"/>
</dbReference>
<dbReference type="AlphaFoldDB" id="A0A4R4PML2"/>
<evidence type="ECO:0000259" key="9">
    <source>
        <dbReference type="PROSITE" id="PS50240"/>
    </source>
</evidence>
<evidence type="ECO:0000256" key="2">
    <source>
        <dbReference type="ARBA" id="ARBA00022670"/>
    </source>
</evidence>
<dbReference type="InterPro" id="IPR022409">
    <property type="entry name" value="PKD/Chitinase_dom"/>
</dbReference>
<accession>A0A4R4PML2</accession>
<evidence type="ECO:0000256" key="4">
    <source>
        <dbReference type="ARBA" id="ARBA00022825"/>
    </source>
</evidence>
<dbReference type="InterPro" id="IPR000601">
    <property type="entry name" value="PKD_dom"/>
</dbReference>
<reference evidence="10 11" key="1">
    <citation type="submission" date="2019-03" db="EMBL/GenBank/DDBJ databases">
        <title>Draft genome sequences of novel Actinobacteria.</title>
        <authorList>
            <person name="Sahin N."/>
            <person name="Ay H."/>
            <person name="Saygin H."/>
        </authorList>
    </citation>
    <scope>NUCLEOTIDE SEQUENCE [LARGE SCALE GENOMIC DNA]</scope>
    <source>
        <strain evidence="10 11">JCM 30547</strain>
    </source>
</reference>
<dbReference type="PROSITE" id="PS51892">
    <property type="entry name" value="SUBTILASE"/>
    <property type="match status" value="1"/>
</dbReference>
<evidence type="ECO:0000256" key="5">
    <source>
        <dbReference type="PROSITE-ProRule" id="PRU01240"/>
    </source>
</evidence>
<dbReference type="PROSITE" id="PS00137">
    <property type="entry name" value="SUBTILASE_HIS"/>
    <property type="match status" value="1"/>
</dbReference>
<dbReference type="SUPFAM" id="SSF49299">
    <property type="entry name" value="PKD domain"/>
    <property type="match status" value="1"/>
</dbReference>
<feature type="active site" description="Charge relay system" evidence="5">
    <location>
        <position position="351"/>
    </location>
</feature>
<sequence length="753" mass="78621">MSRAVRRAAASVVAITAGLAVIATTPAASAQDPSPPPKTVVNRASHPVPGSYLVTLAPQRSVNAVASTAAALADRYGGDVKSVLTATMQGYVVKNLSAGQARKLANDPAVAEVRQSGRASIGGPGGTQTSPVNWGLDRIDQRDRPLDRKYTYPNDGAGVTVYVVDTGIRYTHQEFEGRAKFGADFHATPNQGNDCHNHGSHVAGIAAGKTRGVAKKANLVSVRILGCDGFGEDADLITAAEWITQNAVKPAVVNLSVYTDDKDIAVNAIKASISSGVQWSLITGNNGGNACNYGPGGQTPTALQVANATSSDTRAGDSNAGTCMDLFAPGSGIDSAFKGSDSSYGQLSGTSMAAPHVAGAMALRLSEAPSSTPAELEKWILDNASTGKMSGLSAGTPNKLLYVPNGLTTPPPGCDSEVHPNVIGGTPTTVCKYPFIISQHRTGGARPAEQSCTGTVVAKRIVLIAAHCKFAQGEKYLVYGRDDLSDTSKGTRIEIQEYRTHPNYNASDGWRTGWDVAVIITTTDIPTPAGMAYPSIAKSSDALPIGTRGTAIGYGKTDANDDQRNTKLYEAILPTVDKQNCANINQQYDDRYMMCSGYGDGSLGLCQGDSGGPYLHQGKVYGVFSWLRTDCASYNAHGKLWGVMGDWANEQLGNTPPPTGSVPTASFSVNCASTLNCTLDGSASKDPDGTIASYAWDFGDGTTGSGVRTTHTFPSRSATYTVKLTVTDNSGKTGSSQKQLQCWSFGSGQGFCF</sequence>
<dbReference type="FunFam" id="3.40.50.200:FF:000014">
    <property type="entry name" value="Proteinase K"/>
    <property type="match status" value="1"/>
</dbReference>
<keyword evidence="7" id="KW-0732">Signal</keyword>
<dbReference type="GO" id="GO:0004252">
    <property type="term" value="F:serine-type endopeptidase activity"/>
    <property type="evidence" value="ECO:0007669"/>
    <property type="project" value="UniProtKB-UniRule"/>
</dbReference>
<dbReference type="PANTHER" id="PTHR43806:SF11">
    <property type="entry name" value="CEREVISIN-RELATED"/>
    <property type="match status" value="1"/>
</dbReference>
<dbReference type="InterPro" id="IPR035986">
    <property type="entry name" value="PKD_dom_sf"/>
</dbReference>
<dbReference type="EMBL" id="SMKA01000168">
    <property type="protein sequence ID" value="TDC23279.1"/>
    <property type="molecule type" value="Genomic_DNA"/>
</dbReference>
<dbReference type="GO" id="GO:0005615">
    <property type="term" value="C:extracellular space"/>
    <property type="evidence" value="ECO:0007669"/>
    <property type="project" value="TreeGrafter"/>
</dbReference>
<evidence type="ECO:0000256" key="6">
    <source>
        <dbReference type="RuleBase" id="RU003355"/>
    </source>
</evidence>
<feature type="chain" id="PRO_5020751339" evidence="7">
    <location>
        <begin position="31"/>
        <end position="753"/>
    </location>
</feature>
<dbReference type="InterPro" id="IPR023828">
    <property type="entry name" value="Peptidase_S8_Ser-AS"/>
</dbReference>
<dbReference type="InterPro" id="IPR009003">
    <property type="entry name" value="Peptidase_S1_PA"/>
</dbReference>
<dbReference type="InterPro" id="IPR043504">
    <property type="entry name" value="Peptidase_S1_PA_chymotrypsin"/>
</dbReference>
<dbReference type="Gene3D" id="2.60.40.10">
    <property type="entry name" value="Immunoglobulins"/>
    <property type="match status" value="1"/>
</dbReference>
<evidence type="ECO:0000313" key="10">
    <source>
        <dbReference type="EMBL" id="TDC23279.1"/>
    </source>
</evidence>